<reference evidence="11 12" key="1">
    <citation type="submission" date="2018-01" db="EMBL/GenBank/DDBJ databases">
        <title>Draft genome sequence of Sphaerisporangium sp. 7K107.</title>
        <authorList>
            <person name="Sahin N."/>
            <person name="Saygin H."/>
            <person name="Ay H."/>
        </authorList>
    </citation>
    <scope>NUCLEOTIDE SEQUENCE [LARGE SCALE GENOMIC DNA]</scope>
    <source>
        <strain evidence="11 12">7K107</strain>
    </source>
</reference>
<evidence type="ECO:0000256" key="3">
    <source>
        <dbReference type="ARBA" id="ARBA00022729"/>
    </source>
</evidence>
<keyword evidence="2" id="KW-0645">Protease</keyword>
<feature type="domain" description="Peptidase S1" evidence="9">
    <location>
        <begin position="146"/>
        <end position="284"/>
    </location>
</feature>
<dbReference type="Pfam" id="PF02983">
    <property type="entry name" value="Pro_Al_protease"/>
    <property type="match status" value="1"/>
</dbReference>
<keyword evidence="7" id="KW-1015">Disulfide bond</keyword>
<dbReference type="InterPro" id="IPR001254">
    <property type="entry name" value="Trypsin_dom"/>
</dbReference>
<sequence length="293" mass="30051">MALAIVLVPVLAAAALACADPASAGAAGARAQAAELRALKQRLDRLAEQGKAGDAQYWYIDHARGKVHIAVLRGADDSVTRGFAGSTPDARTITSVIDRPVTPYVGTAAHAPVAGRTRRSGPVYGGQRITAGDSYCSTGYNVGAGLTGRVLTAGHCYRYGPSWYLGGDHLGEITRLRYPGGDVSEITPEPGWRLTGSVLQSDGSYQRIDSTAQVRLGQRLCKTGARTGTSCGVVYALDATADYGDGPIHGLAVTDLYAAEGDSGGPVYAGGTAIGLVSGGPQGGGPALVYPLY</sequence>
<keyword evidence="12" id="KW-1185">Reference proteome</keyword>
<comment type="similarity">
    <text evidence="1">Belongs to the peptidase S1 family.</text>
</comment>
<accession>A0A2W2FQI0</accession>
<keyword evidence="4" id="KW-0378">Hydrolase</keyword>
<dbReference type="SUPFAM" id="SSF50494">
    <property type="entry name" value="Trypsin-like serine proteases"/>
    <property type="match status" value="1"/>
</dbReference>
<name>A0A2W2FQI0_9ACTN</name>
<evidence type="ECO:0000256" key="4">
    <source>
        <dbReference type="ARBA" id="ARBA00022801"/>
    </source>
</evidence>
<dbReference type="CDD" id="cd21112">
    <property type="entry name" value="alphaLP-like"/>
    <property type="match status" value="1"/>
</dbReference>
<dbReference type="EMBL" id="POUA01000204">
    <property type="protein sequence ID" value="PZG39656.1"/>
    <property type="molecule type" value="Genomic_DNA"/>
</dbReference>
<dbReference type="InterPro" id="IPR009003">
    <property type="entry name" value="Peptidase_S1_PA"/>
</dbReference>
<evidence type="ECO:0000256" key="7">
    <source>
        <dbReference type="ARBA" id="ARBA00023157"/>
    </source>
</evidence>
<keyword evidence="5" id="KW-0720">Serine protease</keyword>
<gene>
    <name evidence="11" type="ORF">C1I98_23465</name>
</gene>
<evidence type="ECO:0008006" key="13">
    <source>
        <dbReference type="Google" id="ProtNLM"/>
    </source>
</evidence>
<dbReference type="GO" id="GO:0004252">
    <property type="term" value="F:serine-type endopeptidase activity"/>
    <property type="evidence" value="ECO:0007669"/>
    <property type="project" value="InterPro"/>
</dbReference>
<evidence type="ECO:0000313" key="12">
    <source>
        <dbReference type="Proteomes" id="UP000248544"/>
    </source>
</evidence>
<protein>
    <recommendedName>
        <fullName evidence="13">Serine protease</fullName>
    </recommendedName>
</protein>
<feature type="chain" id="PRO_5038720752" description="Serine protease" evidence="8">
    <location>
        <begin position="20"/>
        <end position="293"/>
    </location>
</feature>
<dbReference type="InterPro" id="IPR004236">
    <property type="entry name" value="Pept_S1_alpha_lytic"/>
</dbReference>
<dbReference type="Pfam" id="PF00089">
    <property type="entry name" value="Trypsin"/>
    <property type="match status" value="1"/>
</dbReference>
<dbReference type="AlphaFoldDB" id="A0A2W2FQI0"/>
<evidence type="ECO:0000256" key="2">
    <source>
        <dbReference type="ARBA" id="ARBA00022670"/>
    </source>
</evidence>
<dbReference type="GO" id="GO:0005576">
    <property type="term" value="C:extracellular region"/>
    <property type="evidence" value="ECO:0007669"/>
    <property type="project" value="InterPro"/>
</dbReference>
<evidence type="ECO:0000256" key="1">
    <source>
        <dbReference type="ARBA" id="ARBA00007664"/>
    </source>
</evidence>
<dbReference type="GO" id="GO:0006508">
    <property type="term" value="P:proteolysis"/>
    <property type="evidence" value="ECO:0007669"/>
    <property type="project" value="UniProtKB-KW"/>
</dbReference>
<evidence type="ECO:0000256" key="5">
    <source>
        <dbReference type="ARBA" id="ARBA00022825"/>
    </source>
</evidence>
<evidence type="ECO:0000259" key="9">
    <source>
        <dbReference type="Pfam" id="PF00089"/>
    </source>
</evidence>
<dbReference type="InterPro" id="IPR043504">
    <property type="entry name" value="Peptidase_S1_PA_chymotrypsin"/>
</dbReference>
<keyword evidence="6" id="KW-0865">Zymogen</keyword>
<evidence type="ECO:0000259" key="10">
    <source>
        <dbReference type="Pfam" id="PF02983"/>
    </source>
</evidence>
<feature type="signal peptide" evidence="8">
    <location>
        <begin position="1"/>
        <end position="19"/>
    </location>
</feature>
<dbReference type="Gene3D" id="2.40.10.10">
    <property type="entry name" value="Trypsin-like serine proteases"/>
    <property type="match status" value="2"/>
</dbReference>
<comment type="caution">
    <text evidence="11">The sequence shown here is derived from an EMBL/GenBank/DDBJ whole genome shotgun (WGS) entry which is preliminary data.</text>
</comment>
<evidence type="ECO:0000256" key="6">
    <source>
        <dbReference type="ARBA" id="ARBA00023145"/>
    </source>
</evidence>
<evidence type="ECO:0000256" key="8">
    <source>
        <dbReference type="SAM" id="SignalP"/>
    </source>
</evidence>
<proteinExistence type="inferred from homology"/>
<dbReference type="InterPro" id="IPR001316">
    <property type="entry name" value="Pept_S1A_streptogrisin"/>
</dbReference>
<dbReference type="Proteomes" id="UP000248544">
    <property type="component" value="Unassembled WGS sequence"/>
</dbReference>
<organism evidence="11 12">
    <name type="scientific">Spongiactinospora gelatinilytica</name>
    <dbReference type="NCBI Taxonomy" id="2666298"/>
    <lineage>
        <taxon>Bacteria</taxon>
        <taxon>Bacillati</taxon>
        <taxon>Actinomycetota</taxon>
        <taxon>Actinomycetes</taxon>
        <taxon>Streptosporangiales</taxon>
        <taxon>Streptosporangiaceae</taxon>
        <taxon>Spongiactinospora</taxon>
    </lineage>
</organism>
<keyword evidence="3 8" id="KW-0732">Signal</keyword>
<dbReference type="PRINTS" id="PR00861">
    <property type="entry name" value="ALYTICPTASE"/>
</dbReference>
<evidence type="ECO:0000313" key="11">
    <source>
        <dbReference type="EMBL" id="PZG39656.1"/>
    </source>
</evidence>
<feature type="domain" description="Peptidase S1A alpha-lytic prodomain" evidence="10">
    <location>
        <begin position="33"/>
        <end position="81"/>
    </location>
</feature>